<proteinExistence type="predicted"/>
<evidence type="ECO:0008006" key="3">
    <source>
        <dbReference type="Google" id="ProtNLM"/>
    </source>
</evidence>
<evidence type="ECO:0000313" key="2">
    <source>
        <dbReference type="Proteomes" id="UP000283497"/>
    </source>
</evidence>
<dbReference type="EMBL" id="QRNJ01000064">
    <property type="protein sequence ID" value="RHK35442.1"/>
    <property type="molecule type" value="Genomic_DNA"/>
</dbReference>
<dbReference type="AlphaFoldDB" id="A0A415G4G7"/>
<dbReference type="RefSeq" id="WP_118315036.1">
    <property type="nucleotide sequence ID" value="NZ_DBGCSG010000010.1"/>
</dbReference>
<accession>A0A415G4G7</accession>
<dbReference type="Proteomes" id="UP000283497">
    <property type="component" value="Unassembled WGS sequence"/>
</dbReference>
<evidence type="ECO:0000313" key="1">
    <source>
        <dbReference type="EMBL" id="RHK35442.1"/>
    </source>
</evidence>
<dbReference type="Gene3D" id="3.10.20.860">
    <property type="match status" value="1"/>
</dbReference>
<organism evidence="1 2">
    <name type="scientific">Anaerobutyricum hallii</name>
    <dbReference type="NCBI Taxonomy" id="39488"/>
    <lineage>
        <taxon>Bacteria</taxon>
        <taxon>Bacillati</taxon>
        <taxon>Bacillota</taxon>
        <taxon>Clostridia</taxon>
        <taxon>Lachnospirales</taxon>
        <taxon>Lachnospiraceae</taxon>
        <taxon>Anaerobutyricum</taxon>
    </lineage>
</organism>
<protein>
    <recommendedName>
        <fullName evidence="3">YgiT-type zinc finger protein</fullName>
    </recommendedName>
</protein>
<sequence>MKCPDCGCEVYIKKHGRGIVKRKGKVIDVKDIEFIQCKKCGKYLNTEKIVDNLRILAEYMLQMEINERLEERKELTKCK</sequence>
<gene>
    <name evidence="1" type="ORF">DW068_13490</name>
</gene>
<name>A0A415G4G7_9FIRM</name>
<comment type="caution">
    <text evidence="1">The sequence shown here is derived from an EMBL/GenBank/DDBJ whole genome shotgun (WGS) entry which is preliminary data.</text>
</comment>
<reference evidence="1 2" key="1">
    <citation type="submission" date="2018-08" db="EMBL/GenBank/DDBJ databases">
        <title>A genome reference for cultivated species of the human gut microbiota.</title>
        <authorList>
            <person name="Zou Y."/>
            <person name="Xue W."/>
            <person name="Luo G."/>
        </authorList>
    </citation>
    <scope>NUCLEOTIDE SEQUENCE [LARGE SCALE GENOMIC DNA]</scope>
    <source>
        <strain evidence="1 2">AF45-14BH</strain>
    </source>
</reference>